<dbReference type="InterPro" id="IPR036249">
    <property type="entry name" value="Thioredoxin-like_sf"/>
</dbReference>
<dbReference type="EMBL" id="FWEY01000008">
    <property type="protein sequence ID" value="SLM52685.1"/>
    <property type="molecule type" value="Genomic_DNA"/>
</dbReference>
<reference evidence="3" key="1">
    <citation type="submission" date="2016-04" db="EMBL/GenBank/DDBJ databases">
        <authorList>
            <person name="Strepis N."/>
        </authorList>
    </citation>
    <scope>NUCLEOTIDE SEQUENCE [LARGE SCALE GENOMIC DNA]</scope>
</reference>
<dbReference type="SUPFAM" id="SSF52833">
    <property type="entry name" value="Thioredoxin-like"/>
    <property type="match status" value="1"/>
</dbReference>
<gene>
    <name evidence="2" type="ORF">TPAS_2379</name>
</gene>
<sequence>MDKLKDLDQFKELRDSGKTVFVFMTGWCPDCHYIRPFMPEVESKFADFRFVEIDRDDFGPLGEALQISGIPSFVAYDKGELLGRFVSRNRKTQKEIEAFLGEL</sequence>
<evidence type="ECO:0000313" key="3">
    <source>
        <dbReference type="Proteomes" id="UP000195985"/>
    </source>
</evidence>
<protein>
    <submittedName>
        <fullName evidence="2">Thioredoxin</fullName>
    </submittedName>
</protein>
<dbReference type="InterPro" id="IPR013766">
    <property type="entry name" value="Thioredoxin_domain"/>
</dbReference>
<accession>A0A1W1II77</accession>
<dbReference type="InterPro" id="IPR050620">
    <property type="entry name" value="Thioredoxin_H-type-like"/>
</dbReference>
<dbReference type="OrthoDB" id="7629852at2"/>
<dbReference type="PANTHER" id="PTHR10438">
    <property type="entry name" value="THIOREDOXIN"/>
    <property type="match status" value="1"/>
</dbReference>
<dbReference type="Pfam" id="PF00085">
    <property type="entry name" value="Thioredoxin"/>
    <property type="match status" value="1"/>
</dbReference>
<dbReference type="PROSITE" id="PS51352">
    <property type="entry name" value="THIOREDOXIN_2"/>
    <property type="match status" value="1"/>
</dbReference>
<dbReference type="AlphaFoldDB" id="A0A1W1II77"/>
<feature type="domain" description="Thioredoxin" evidence="1">
    <location>
        <begin position="1"/>
        <end position="103"/>
    </location>
</feature>
<dbReference type="RefSeq" id="WP_086943436.1">
    <property type="nucleotide sequence ID" value="NZ_FONM01000009.1"/>
</dbReference>
<proteinExistence type="predicted"/>
<evidence type="ECO:0000259" key="1">
    <source>
        <dbReference type="PROSITE" id="PS51352"/>
    </source>
</evidence>
<dbReference type="STRING" id="43064.SAMN04488086_10945"/>
<organism evidence="2 3">
    <name type="scientific">Trichococcus pasteurii</name>
    <dbReference type="NCBI Taxonomy" id="43064"/>
    <lineage>
        <taxon>Bacteria</taxon>
        <taxon>Bacillati</taxon>
        <taxon>Bacillota</taxon>
        <taxon>Bacilli</taxon>
        <taxon>Lactobacillales</taxon>
        <taxon>Carnobacteriaceae</taxon>
        <taxon>Trichococcus</taxon>
    </lineage>
</organism>
<evidence type="ECO:0000313" key="2">
    <source>
        <dbReference type="EMBL" id="SLM52685.1"/>
    </source>
</evidence>
<dbReference type="Gene3D" id="3.40.30.10">
    <property type="entry name" value="Glutaredoxin"/>
    <property type="match status" value="1"/>
</dbReference>
<dbReference type="PANTHER" id="PTHR10438:SF468">
    <property type="entry name" value="THIOREDOXIN-1-RELATED"/>
    <property type="match status" value="1"/>
</dbReference>
<keyword evidence="3" id="KW-1185">Reference proteome</keyword>
<dbReference type="Proteomes" id="UP000195985">
    <property type="component" value="Unassembled WGS sequence"/>
</dbReference>
<name>A0A1W1II77_9LACT</name>
<dbReference type="CDD" id="cd02947">
    <property type="entry name" value="TRX_family"/>
    <property type="match status" value="1"/>
</dbReference>